<dbReference type="Gene3D" id="2.40.260.10">
    <property type="entry name" value="Sortase"/>
    <property type="match status" value="1"/>
</dbReference>
<feature type="transmembrane region" description="Helical" evidence="2">
    <location>
        <begin position="53"/>
        <end position="72"/>
    </location>
</feature>
<gene>
    <name evidence="3" type="ORF">KC669_00575</name>
</gene>
<dbReference type="Pfam" id="PF04203">
    <property type="entry name" value="Sortase"/>
    <property type="match status" value="1"/>
</dbReference>
<name>A0A955L9F0_9BACT</name>
<evidence type="ECO:0000313" key="4">
    <source>
        <dbReference type="Proteomes" id="UP000714915"/>
    </source>
</evidence>
<dbReference type="NCBIfam" id="TIGR01076">
    <property type="entry name" value="sortase_fam"/>
    <property type="match status" value="1"/>
</dbReference>
<dbReference type="GO" id="GO:0016787">
    <property type="term" value="F:hydrolase activity"/>
    <property type="evidence" value="ECO:0007669"/>
    <property type="project" value="UniProtKB-KW"/>
</dbReference>
<reference evidence="3" key="2">
    <citation type="journal article" date="2021" name="Microbiome">
        <title>Successional dynamics and alternative stable states in a saline activated sludge microbial community over 9 years.</title>
        <authorList>
            <person name="Wang Y."/>
            <person name="Ye J."/>
            <person name="Ju F."/>
            <person name="Liu L."/>
            <person name="Boyd J.A."/>
            <person name="Deng Y."/>
            <person name="Parks D.H."/>
            <person name="Jiang X."/>
            <person name="Yin X."/>
            <person name="Woodcroft B.J."/>
            <person name="Tyson G.W."/>
            <person name="Hugenholtz P."/>
            <person name="Polz M.F."/>
            <person name="Zhang T."/>
        </authorList>
    </citation>
    <scope>NUCLEOTIDE SEQUENCE</scope>
    <source>
        <strain evidence="3">HKST-UBA09</strain>
    </source>
</reference>
<dbReference type="EMBL" id="JAGQLF010000004">
    <property type="protein sequence ID" value="MCA9386509.1"/>
    <property type="molecule type" value="Genomic_DNA"/>
</dbReference>
<evidence type="ECO:0000313" key="3">
    <source>
        <dbReference type="EMBL" id="MCA9386509.1"/>
    </source>
</evidence>
<sequence>MSLYEYRKAENVKRKNTNTLVLGSNDVISRRANAIDTAKDGYNFLHDIVNSSLLANLVIPSFFIALGIYFIFQYYYPQIQQRLQVSNELVSQGTTTLISDNYIDRSQYISNPAGLAEVTAEAFEQHILQDDQMSKSYKGTFYISIPSLDINRLPVTPNVNSTSEEIYNSVLTNTLAHFENTGLPISDIENNIVIYGHSATPNYKPKTTDPEVAFSFLPNLKVGDEIIIEIEGQEHRFRMYKSKIVEPTDVSIITGKPGKRELTLFTCYPAGNNASRYVAVARPID</sequence>
<keyword evidence="2" id="KW-0472">Membrane</keyword>
<accession>A0A955L9F0</accession>
<reference evidence="3" key="1">
    <citation type="submission" date="2020-04" db="EMBL/GenBank/DDBJ databases">
        <authorList>
            <person name="Zhang T."/>
        </authorList>
    </citation>
    <scope>NUCLEOTIDE SEQUENCE</scope>
    <source>
        <strain evidence="3">HKST-UBA09</strain>
    </source>
</reference>
<evidence type="ECO:0000256" key="1">
    <source>
        <dbReference type="ARBA" id="ARBA00022801"/>
    </source>
</evidence>
<comment type="caution">
    <text evidence="3">The sequence shown here is derived from an EMBL/GenBank/DDBJ whole genome shotgun (WGS) entry which is preliminary data.</text>
</comment>
<protein>
    <submittedName>
        <fullName evidence="3">Sortase</fullName>
    </submittedName>
</protein>
<evidence type="ECO:0000256" key="2">
    <source>
        <dbReference type="SAM" id="Phobius"/>
    </source>
</evidence>
<keyword evidence="2" id="KW-1133">Transmembrane helix</keyword>
<dbReference type="SUPFAM" id="SSF63817">
    <property type="entry name" value="Sortase"/>
    <property type="match status" value="1"/>
</dbReference>
<dbReference type="InterPro" id="IPR023365">
    <property type="entry name" value="Sortase_dom-sf"/>
</dbReference>
<dbReference type="AlphaFoldDB" id="A0A955L9F0"/>
<keyword evidence="1" id="KW-0378">Hydrolase</keyword>
<dbReference type="Proteomes" id="UP000714915">
    <property type="component" value="Unassembled WGS sequence"/>
</dbReference>
<organism evidence="3 4">
    <name type="scientific">Candidatus Dojkabacteria bacterium</name>
    <dbReference type="NCBI Taxonomy" id="2099670"/>
    <lineage>
        <taxon>Bacteria</taxon>
        <taxon>Candidatus Dojkabacteria</taxon>
    </lineage>
</organism>
<dbReference type="InterPro" id="IPR005754">
    <property type="entry name" value="Sortase"/>
</dbReference>
<proteinExistence type="predicted"/>
<keyword evidence="2" id="KW-0812">Transmembrane</keyword>